<dbReference type="EMBL" id="FNNH01000016">
    <property type="protein sequence ID" value="SDW56162.1"/>
    <property type="molecule type" value="Genomic_DNA"/>
</dbReference>
<name>A0A0F7KJV7_9PROT</name>
<sequence>MRVQYIAAMITILMLVGCGKPSAPETPDPSAYGKTIQPFHQIPTDAQEGGGKARSTEEKSNY</sequence>
<dbReference type="OrthoDB" id="8548368at2"/>
<keyword evidence="5" id="KW-1185">Reference proteome</keyword>
<dbReference type="PATRIC" id="fig|44574.3.peg.4358"/>
<dbReference type="EMBL" id="VNHT01000013">
    <property type="protein sequence ID" value="TYP90874.1"/>
    <property type="molecule type" value="Genomic_DNA"/>
</dbReference>
<dbReference type="PROSITE" id="PS51257">
    <property type="entry name" value="PROKAR_LIPOPROTEIN"/>
    <property type="match status" value="1"/>
</dbReference>
<dbReference type="Proteomes" id="UP000183454">
    <property type="component" value="Unassembled WGS sequence"/>
</dbReference>
<evidence type="ECO:0000313" key="4">
    <source>
        <dbReference type="EMBL" id="TYP90874.1"/>
    </source>
</evidence>
<reference evidence="3 6" key="3">
    <citation type="submission" date="2016-10" db="EMBL/GenBank/DDBJ databases">
        <authorList>
            <person name="de Groot N.N."/>
        </authorList>
    </citation>
    <scope>NUCLEOTIDE SEQUENCE [LARGE SCALE GENOMIC DNA]</scope>
    <source>
        <strain evidence="3 6">Nm110</strain>
    </source>
</reference>
<dbReference type="Proteomes" id="UP000034156">
    <property type="component" value="Chromosome"/>
</dbReference>
<reference evidence="4 7" key="4">
    <citation type="submission" date="2019-07" db="EMBL/GenBank/DDBJ databases">
        <title>Active sludge and wastewater microbial communities from Klosterneuburg, Austria.</title>
        <authorList>
            <person name="Wagner M."/>
        </authorList>
    </citation>
    <scope>NUCLEOTIDE SEQUENCE [LARGE SCALE GENOMIC DNA]</scope>
    <source>
        <strain evidence="4 7">Nm2</strain>
    </source>
</reference>
<evidence type="ECO:0008006" key="8">
    <source>
        <dbReference type="Google" id="ProtNLM"/>
    </source>
</evidence>
<dbReference type="KEGG" id="nco:AAW31_18145"/>
<proteinExistence type="predicted"/>
<dbReference type="RefSeq" id="WP_046851313.1">
    <property type="nucleotide sequence ID" value="NZ_CP011451.1"/>
</dbReference>
<gene>
    <name evidence="2" type="ORF">AAW31_18145</name>
    <name evidence="4" type="ORF">BCL69_101331</name>
    <name evidence="3" type="ORF">SAMN05421882_101634</name>
</gene>
<reference evidence="5" key="1">
    <citation type="submission" date="2015-05" db="EMBL/GenBank/DDBJ databases">
        <title>Draft genome of Nitrosomonas communis strain Nm2.</title>
        <authorList>
            <person name="Kozlowski J.A."/>
            <person name="Kits K.D."/>
            <person name="Stein L.Y."/>
        </authorList>
    </citation>
    <scope>NUCLEOTIDE SEQUENCE [LARGE SCALE GENOMIC DNA]</scope>
    <source>
        <strain evidence="5">Nm2</strain>
    </source>
</reference>
<dbReference type="Proteomes" id="UP000324176">
    <property type="component" value="Unassembled WGS sequence"/>
</dbReference>
<accession>A0A0F7KJV7</accession>
<dbReference type="EMBL" id="CP011451">
    <property type="protein sequence ID" value="AKH39293.1"/>
    <property type="molecule type" value="Genomic_DNA"/>
</dbReference>
<feature type="region of interest" description="Disordered" evidence="1">
    <location>
        <begin position="23"/>
        <end position="62"/>
    </location>
</feature>
<dbReference type="AlphaFoldDB" id="A0A0F7KJV7"/>
<evidence type="ECO:0000313" key="5">
    <source>
        <dbReference type="Proteomes" id="UP000034156"/>
    </source>
</evidence>
<evidence type="ECO:0000313" key="3">
    <source>
        <dbReference type="EMBL" id="SDW56162.1"/>
    </source>
</evidence>
<evidence type="ECO:0000313" key="2">
    <source>
        <dbReference type="EMBL" id="AKH39293.1"/>
    </source>
</evidence>
<evidence type="ECO:0000256" key="1">
    <source>
        <dbReference type="SAM" id="MobiDB-lite"/>
    </source>
</evidence>
<protein>
    <recommendedName>
        <fullName evidence="8">Lipoprotein</fullName>
    </recommendedName>
</protein>
<evidence type="ECO:0000313" key="7">
    <source>
        <dbReference type="Proteomes" id="UP000324176"/>
    </source>
</evidence>
<organism evidence="2 5">
    <name type="scientific">Nitrosomonas communis</name>
    <dbReference type="NCBI Taxonomy" id="44574"/>
    <lineage>
        <taxon>Bacteria</taxon>
        <taxon>Pseudomonadati</taxon>
        <taxon>Pseudomonadota</taxon>
        <taxon>Betaproteobacteria</taxon>
        <taxon>Nitrosomonadales</taxon>
        <taxon>Nitrosomonadaceae</taxon>
        <taxon>Nitrosomonas</taxon>
    </lineage>
</organism>
<reference evidence="2 5" key="2">
    <citation type="journal article" date="2016" name="Genome Announc.">
        <title>Genome Sequence of Nitrosomonas communis Strain Nm2, a Mesophilic Ammonia-Oxidizing Bacterium Isolated from Mediterranean Soil.</title>
        <authorList>
            <person name="Kozlowski J.A."/>
            <person name="Kits K.D."/>
            <person name="Stein L.Y."/>
        </authorList>
    </citation>
    <scope>NUCLEOTIDE SEQUENCE [LARGE SCALE GENOMIC DNA]</scope>
    <source>
        <strain evidence="2 5">Nm2</strain>
    </source>
</reference>
<evidence type="ECO:0000313" key="6">
    <source>
        <dbReference type="Proteomes" id="UP000183454"/>
    </source>
</evidence>